<dbReference type="GO" id="GO:0008768">
    <property type="term" value="F:UDP-sugar diphosphatase activity"/>
    <property type="evidence" value="ECO:0007669"/>
    <property type="project" value="TreeGrafter"/>
</dbReference>
<evidence type="ECO:0000259" key="3">
    <source>
        <dbReference type="Pfam" id="PF00149"/>
    </source>
</evidence>
<dbReference type="PROSITE" id="PS51257">
    <property type="entry name" value="PROKAR_LIPOPROTEIN"/>
    <property type="match status" value="1"/>
</dbReference>
<keyword evidence="1 2" id="KW-0732">Signal</keyword>
<reference evidence="5 6" key="1">
    <citation type="submission" date="2016-04" db="EMBL/GenBank/DDBJ databases">
        <title>ATOL: Assembling a taxonomically balanced genome-scale reconstruction of the evolutionary history of the Enterobacteriaceae.</title>
        <authorList>
            <person name="Plunkett G.III."/>
            <person name="Neeno-Eckwall E.C."/>
            <person name="Glasner J.D."/>
            <person name="Perna N.T."/>
        </authorList>
    </citation>
    <scope>NUCLEOTIDE SEQUENCE [LARGE SCALE GENOMIC DNA]</scope>
    <source>
        <strain evidence="5 6">ATCC 35613</strain>
    </source>
</reference>
<organism evidence="5 6">
    <name type="scientific">Providencia heimbachae ATCC 35613</name>
    <dbReference type="NCBI Taxonomy" id="1354272"/>
    <lineage>
        <taxon>Bacteria</taxon>
        <taxon>Pseudomonadati</taxon>
        <taxon>Pseudomonadota</taxon>
        <taxon>Gammaproteobacteria</taxon>
        <taxon>Enterobacterales</taxon>
        <taxon>Morganellaceae</taxon>
        <taxon>Providencia</taxon>
    </lineage>
</organism>
<dbReference type="Pfam" id="PF02872">
    <property type="entry name" value="5_nucleotid_C"/>
    <property type="match status" value="1"/>
</dbReference>
<comment type="caution">
    <text evidence="5">The sequence shown here is derived from an EMBL/GenBank/DDBJ whole genome shotgun (WGS) entry which is preliminary data.</text>
</comment>
<dbReference type="SUPFAM" id="SSF56300">
    <property type="entry name" value="Metallo-dependent phosphatases"/>
    <property type="match status" value="1"/>
</dbReference>
<name>A0A1B7JHG3_9GAMM</name>
<dbReference type="PRINTS" id="PR01607">
    <property type="entry name" value="APYRASEFAMLY"/>
</dbReference>
<keyword evidence="6" id="KW-1185">Reference proteome</keyword>
<dbReference type="GO" id="GO:0000166">
    <property type="term" value="F:nucleotide binding"/>
    <property type="evidence" value="ECO:0007669"/>
    <property type="project" value="UniProtKB-KW"/>
</dbReference>
<dbReference type="InterPro" id="IPR029052">
    <property type="entry name" value="Metallo-depent_PP-like"/>
</dbReference>
<dbReference type="Gene3D" id="3.60.21.10">
    <property type="match status" value="1"/>
</dbReference>
<keyword evidence="2" id="KW-0547">Nucleotide-binding</keyword>
<dbReference type="InterPro" id="IPR006179">
    <property type="entry name" value="5_nucleotidase/apyrase"/>
</dbReference>
<dbReference type="EMBL" id="LXEW01000052">
    <property type="protein sequence ID" value="OAT47338.1"/>
    <property type="molecule type" value="Genomic_DNA"/>
</dbReference>
<evidence type="ECO:0000313" key="5">
    <source>
        <dbReference type="EMBL" id="OAT47338.1"/>
    </source>
</evidence>
<dbReference type="PANTHER" id="PTHR11575">
    <property type="entry name" value="5'-NUCLEOTIDASE-RELATED"/>
    <property type="match status" value="1"/>
</dbReference>
<dbReference type="InterPro" id="IPR008334">
    <property type="entry name" value="5'-Nucleotdase_C"/>
</dbReference>
<sequence>MKHKIGLLTLVISAALLAGCAPKTTDTVKVQVIGINDFHGALQAPGDGKLGGIESIATLINQLRAENNKTIVVGAGDLVGASPLLSSMFYDEPTIEALSAIGMETSAVGNHEFDKGKEELLRKQNGGCHPTAGCVGKDSFAGADFNYLAANVIVTETGETLFPSYFIKEFDGVPMAFIGLTLEGTPAIVTPSGTAGLEFKNEVETINNQVKLLKAQGINSIGVLIHEGATQQVDTKVKDINRCDNIKGPIVDIVNQLDGAVDFVVSGHTHQAYNCEINGKTVISAQSNGTLISQLNIEIDKKTKDIVSIKAKNIPVETKRYEKNPELTSFVQKYERISLPIAQQVMGTLNASADKKLTPAGDSSLGKIIADGQLYAASSKEAGGAQIAFMNSGGIRADLKAGELTYGDIFTVQPFSNVVVTQSLTGAQIKQALEQQWDRARPQIMPVSKGFYYEWDDNRAVGDKVIPGSMKFNGKPVDMNKSYRVAANEFLATGGSRFSAFKQGKDRVYSLPDNEALMEYFKDNSPVSVPTDVRIKKVN</sequence>
<evidence type="ECO:0000256" key="2">
    <source>
        <dbReference type="RuleBase" id="RU362119"/>
    </source>
</evidence>
<dbReference type="Proteomes" id="UP000078224">
    <property type="component" value="Unassembled WGS sequence"/>
</dbReference>
<keyword evidence="2 5" id="KW-0378">Hydrolase</keyword>
<feature type="signal peptide" evidence="2">
    <location>
        <begin position="1"/>
        <end position="18"/>
    </location>
</feature>
<dbReference type="EC" id="3.-.-.-" evidence="5"/>
<dbReference type="GO" id="GO:0009166">
    <property type="term" value="P:nucleotide catabolic process"/>
    <property type="evidence" value="ECO:0007669"/>
    <property type="project" value="InterPro"/>
</dbReference>
<dbReference type="EC" id="3.1.3.5" evidence="5"/>
<dbReference type="Gene3D" id="3.90.780.10">
    <property type="entry name" value="5'-Nucleotidase, C-terminal domain"/>
    <property type="match status" value="1"/>
</dbReference>
<feature type="domain" description="Calcineurin-like phosphoesterase" evidence="3">
    <location>
        <begin position="32"/>
        <end position="271"/>
    </location>
</feature>
<feature type="chain" id="PRO_5008447582" evidence="2">
    <location>
        <begin position="19"/>
        <end position="539"/>
    </location>
</feature>
<dbReference type="PATRIC" id="fig|1354272.4.peg.3836"/>
<evidence type="ECO:0000259" key="4">
    <source>
        <dbReference type="Pfam" id="PF02872"/>
    </source>
</evidence>
<feature type="domain" description="5'-Nucleotidase C-terminal" evidence="4">
    <location>
        <begin position="346"/>
        <end position="503"/>
    </location>
</feature>
<dbReference type="OrthoDB" id="9803927at2"/>
<protein>
    <submittedName>
        <fullName evidence="5">5'-nucleotidase</fullName>
        <ecNumber evidence="5">3.-.-.-</ecNumber>
        <ecNumber evidence="5">3.1.3.5</ecNumber>
    </submittedName>
</protein>
<dbReference type="SUPFAM" id="SSF55816">
    <property type="entry name" value="5'-nucleotidase (syn. UDP-sugar hydrolase), C-terminal domain"/>
    <property type="match status" value="1"/>
</dbReference>
<dbReference type="GO" id="GO:0030288">
    <property type="term" value="C:outer membrane-bounded periplasmic space"/>
    <property type="evidence" value="ECO:0007669"/>
    <property type="project" value="TreeGrafter"/>
</dbReference>
<dbReference type="PANTHER" id="PTHR11575:SF24">
    <property type="entry name" value="5'-NUCLEOTIDASE"/>
    <property type="match status" value="1"/>
</dbReference>
<dbReference type="Pfam" id="PF00149">
    <property type="entry name" value="Metallophos"/>
    <property type="match status" value="1"/>
</dbReference>
<gene>
    <name evidence="5" type="ORF">M998_3751</name>
</gene>
<comment type="similarity">
    <text evidence="2">Belongs to the 5'-nucleotidase family.</text>
</comment>
<dbReference type="InterPro" id="IPR004843">
    <property type="entry name" value="Calcineurin-like_PHP"/>
</dbReference>
<evidence type="ECO:0000313" key="6">
    <source>
        <dbReference type="Proteomes" id="UP000078224"/>
    </source>
</evidence>
<proteinExistence type="inferred from homology"/>
<dbReference type="AlphaFoldDB" id="A0A1B7JHG3"/>
<dbReference type="InterPro" id="IPR036907">
    <property type="entry name" value="5'-Nucleotdase_C_sf"/>
</dbReference>
<dbReference type="GO" id="GO:0008253">
    <property type="term" value="F:5'-nucleotidase activity"/>
    <property type="evidence" value="ECO:0007669"/>
    <property type="project" value="UniProtKB-EC"/>
</dbReference>
<evidence type="ECO:0000256" key="1">
    <source>
        <dbReference type="ARBA" id="ARBA00022729"/>
    </source>
</evidence>
<accession>A0A1B7JHG3</accession>
<dbReference type="RefSeq" id="WP_068444624.1">
    <property type="nucleotide sequence ID" value="NZ_LXEW01000052.1"/>
</dbReference>